<dbReference type="AlphaFoldDB" id="A0A8F5C0A8"/>
<dbReference type="PANTHER" id="PTHR11096">
    <property type="entry name" value="RNA 3' TERMINAL PHOSPHATE CYCLASE"/>
    <property type="match status" value="1"/>
</dbReference>
<name>A0A8F5C0A8_9CREN</name>
<dbReference type="FunFam" id="3.30.360.20:FF:000002">
    <property type="entry name" value="RNA terminal phosphate cyclase-like 1"/>
    <property type="match status" value="1"/>
</dbReference>
<evidence type="ECO:0000259" key="8">
    <source>
        <dbReference type="Pfam" id="PF01137"/>
    </source>
</evidence>
<dbReference type="HAMAP" id="MF_00200">
    <property type="entry name" value="RTC"/>
    <property type="match status" value="1"/>
</dbReference>
<dbReference type="GeneID" id="65562824"/>
<keyword evidence="4 6" id="KW-0547">Nucleotide-binding</keyword>
<evidence type="ECO:0000313" key="11">
    <source>
        <dbReference type="Proteomes" id="UP000694036"/>
    </source>
</evidence>
<dbReference type="InterPro" id="IPR023797">
    <property type="entry name" value="RNA3'_phos_cyclase_dom"/>
</dbReference>
<reference evidence="10 11" key="1">
    <citation type="journal article" date="2021" name="Environ. Microbiol.">
        <title>New insights into the diversity and evolution of the archaeal mobilome from three complete genomes of Saccharolobus shibatae.</title>
        <authorList>
            <person name="Medvedeva S."/>
            <person name="Brandt D."/>
            <person name="Cvirkaite-Krupovic V."/>
            <person name="Liu Y."/>
            <person name="Severinov K."/>
            <person name="Ishino S."/>
            <person name="Ishino Y."/>
            <person name="Prangishvili D."/>
            <person name="Kalinowski J."/>
            <person name="Krupovic M."/>
        </authorList>
    </citation>
    <scope>NUCLEOTIDE SEQUENCE [LARGE SCALE GENOMIC DNA]</scope>
    <source>
        <strain evidence="10 11">S38A</strain>
    </source>
</reference>
<comment type="subcellular location">
    <subcellularLocation>
        <location evidence="6">Cytoplasm</location>
    </subcellularLocation>
</comment>
<keyword evidence="11" id="KW-1185">Reference proteome</keyword>
<accession>A0A8F5C0A8</accession>
<proteinExistence type="inferred from homology"/>
<dbReference type="GO" id="GO:0006396">
    <property type="term" value="P:RNA processing"/>
    <property type="evidence" value="ECO:0007669"/>
    <property type="project" value="UniProtKB-UniRule"/>
</dbReference>
<dbReference type="GO" id="GO:0005524">
    <property type="term" value="F:ATP binding"/>
    <property type="evidence" value="ECO:0007669"/>
    <property type="project" value="UniProtKB-KW"/>
</dbReference>
<comment type="function">
    <text evidence="6">Catalyzes the conversion of 3'-phosphate to a 2',3'-cyclic phosphodiester at the end of RNA. The mechanism of action of the enzyme occurs in 3 steps: (A) adenylation of the enzyme by ATP; (B) transfer of adenylate to an RNA-N3'P to produce RNA-N3'PP5'A; (C) and attack of the adjacent 2'-hydroxyl on the 3'-phosphorus in the diester linkage to produce the cyclic end product. The biological role of this enzyme is unknown but it is likely to function in some aspects of cellular RNA processing.</text>
</comment>
<dbReference type="PIRSF" id="PIRSF005378">
    <property type="entry name" value="RNA3'_term_phos_cycl_euk"/>
    <property type="match status" value="1"/>
</dbReference>
<evidence type="ECO:0000313" key="10">
    <source>
        <dbReference type="EMBL" id="QXJ34713.1"/>
    </source>
</evidence>
<gene>
    <name evidence="6" type="primary">rtcA</name>
    <name evidence="10" type="ORF">J5U22_01260</name>
</gene>
<dbReference type="EMBL" id="CP077713">
    <property type="protein sequence ID" value="QXJ34713.1"/>
    <property type="molecule type" value="Genomic_DNA"/>
</dbReference>
<dbReference type="InterPro" id="IPR000228">
    <property type="entry name" value="RNA3'_term_phos_cyc"/>
</dbReference>
<dbReference type="RefSeq" id="WP_218259955.1">
    <property type="nucleotide sequence ID" value="NZ_CP077713.1"/>
</dbReference>
<comment type="caution">
    <text evidence="6">Lacks conserved residue(s) required for the propagation of feature annotation.</text>
</comment>
<dbReference type="CDD" id="cd00874">
    <property type="entry name" value="RNA_Cyclase_Class_II"/>
    <property type="match status" value="1"/>
</dbReference>
<dbReference type="GO" id="GO:0005737">
    <property type="term" value="C:cytoplasm"/>
    <property type="evidence" value="ECO:0007669"/>
    <property type="project" value="UniProtKB-SubCell"/>
</dbReference>
<keyword evidence="6" id="KW-0963">Cytoplasm</keyword>
<keyword evidence="5 6" id="KW-0067">ATP-binding</keyword>
<dbReference type="GO" id="GO:0003963">
    <property type="term" value="F:RNA-3'-phosphate cyclase activity"/>
    <property type="evidence" value="ECO:0007669"/>
    <property type="project" value="UniProtKB-UniRule"/>
</dbReference>
<comment type="similarity">
    <text evidence="1 6">Belongs to the RNA 3'-terminal cyclase family. Type 1 subfamily.</text>
</comment>
<dbReference type="Pfam" id="PF01137">
    <property type="entry name" value="RTC"/>
    <property type="match status" value="1"/>
</dbReference>
<sequence length="337" mass="36630">MIEIDGSFGEGGGQILRTSLTLSVITGKPFRIFNIRANRPNPGLQRQHLWAVKAMKMISNAETKGDEVGSKELIFVPHEIKGNTNIDIDVGTAGSVTLIIQTVLPAIINKNVKIRIKGGTDVPKSPTIDYIRLVYLEILRKIGIEAKLNLIKRGHYPEGGGEVIIENANGNPSAFSLLELGKLTIIKGISHVSSLPAHIAERQMNSAREILSKLGVPIEIETDVRQGEVSKGSGIALAAIGEKSIIGADSLGERGKRAEIVGEEAARILIDNLNTKASVDIHMSDMLMIFASLYGGEYIGAELTSHAYTNMEIIKKFLDIKIDVSGKRPFRFKAKIF</sequence>
<feature type="domain" description="RNA 3'-terminal phosphate cyclase insert" evidence="9">
    <location>
        <begin position="179"/>
        <end position="273"/>
    </location>
</feature>
<dbReference type="Pfam" id="PF05189">
    <property type="entry name" value="RTC_insert"/>
    <property type="match status" value="1"/>
</dbReference>
<evidence type="ECO:0000256" key="3">
    <source>
        <dbReference type="ARBA" id="ARBA00022598"/>
    </source>
</evidence>
<dbReference type="EC" id="6.5.1.4" evidence="6 7"/>
<feature type="domain" description="RNA 3'-terminal phosphate cyclase" evidence="8">
    <location>
        <begin position="9"/>
        <end position="324"/>
    </location>
</feature>
<organism evidence="10 11">
    <name type="scientific">Saccharolobus shibatae</name>
    <dbReference type="NCBI Taxonomy" id="2286"/>
    <lineage>
        <taxon>Archaea</taxon>
        <taxon>Thermoproteota</taxon>
        <taxon>Thermoprotei</taxon>
        <taxon>Sulfolobales</taxon>
        <taxon>Sulfolobaceae</taxon>
        <taxon>Saccharolobus</taxon>
    </lineage>
</organism>
<dbReference type="InterPro" id="IPR013791">
    <property type="entry name" value="RNA3'-term_phos_cycl_insert"/>
</dbReference>
<dbReference type="InterPro" id="IPR017770">
    <property type="entry name" value="RNA3'_term_phos_cyc_type_1"/>
</dbReference>
<evidence type="ECO:0000256" key="4">
    <source>
        <dbReference type="ARBA" id="ARBA00022741"/>
    </source>
</evidence>
<feature type="active site" description="Tele-AMP-histidine intermediate" evidence="6">
    <location>
        <position position="306"/>
    </location>
</feature>
<evidence type="ECO:0000256" key="7">
    <source>
        <dbReference type="NCBIfam" id="TIGR03399"/>
    </source>
</evidence>
<protein>
    <recommendedName>
        <fullName evidence="2 6">RNA 3'-terminal phosphate cyclase</fullName>
        <shortName evidence="6">RNA cyclase</shortName>
        <shortName evidence="6">RNA-3'-phosphate cyclase</shortName>
        <ecNumber evidence="6 7">6.5.1.4</ecNumber>
    </recommendedName>
</protein>
<evidence type="ECO:0000256" key="5">
    <source>
        <dbReference type="ARBA" id="ARBA00022840"/>
    </source>
</evidence>
<comment type="catalytic activity">
    <reaction evidence="6">
        <text>a 3'-end 3'-phospho-ribonucleotide-RNA + ATP = a 3'-end 2',3'-cyclophospho-ribonucleotide-RNA + AMP + diphosphate</text>
        <dbReference type="Rhea" id="RHEA:23976"/>
        <dbReference type="Rhea" id="RHEA-COMP:10463"/>
        <dbReference type="Rhea" id="RHEA-COMP:10464"/>
        <dbReference type="ChEBI" id="CHEBI:30616"/>
        <dbReference type="ChEBI" id="CHEBI:33019"/>
        <dbReference type="ChEBI" id="CHEBI:83062"/>
        <dbReference type="ChEBI" id="CHEBI:83064"/>
        <dbReference type="ChEBI" id="CHEBI:456215"/>
        <dbReference type="EC" id="6.5.1.4"/>
    </reaction>
</comment>
<evidence type="ECO:0000256" key="1">
    <source>
        <dbReference type="ARBA" id="ARBA00009206"/>
    </source>
</evidence>
<evidence type="ECO:0000259" key="9">
    <source>
        <dbReference type="Pfam" id="PF05189"/>
    </source>
</evidence>
<dbReference type="PANTHER" id="PTHR11096:SF0">
    <property type="entry name" value="RNA 3'-TERMINAL PHOSPHATE CYCLASE"/>
    <property type="match status" value="1"/>
</dbReference>
<dbReference type="Proteomes" id="UP000694036">
    <property type="component" value="Chromosome"/>
</dbReference>
<feature type="binding site" evidence="6">
    <location>
        <position position="101"/>
    </location>
    <ligand>
        <name>ATP</name>
        <dbReference type="ChEBI" id="CHEBI:30616"/>
    </ligand>
</feature>
<dbReference type="PROSITE" id="PS01287">
    <property type="entry name" value="RTC"/>
    <property type="match status" value="1"/>
</dbReference>
<dbReference type="NCBIfam" id="TIGR03399">
    <property type="entry name" value="RNA_3prim_cycl"/>
    <property type="match status" value="1"/>
</dbReference>
<dbReference type="InterPro" id="IPR020719">
    <property type="entry name" value="RNA3'_term_phos_cycl-like_CS"/>
</dbReference>
<evidence type="ECO:0000256" key="6">
    <source>
        <dbReference type="HAMAP-Rule" id="MF_00200"/>
    </source>
</evidence>
<keyword evidence="3 6" id="KW-0436">Ligase</keyword>
<evidence type="ECO:0000256" key="2">
    <source>
        <dbReference type="ARBA" id="ARBA00021428"/>
    </source>
</evidence>